<dbReference type="EMBL" id="OU893352">
    <property type="protein sequence ID" value="CAG9790284.1"/>
    <property type="molecule type" value="Genomic_DNA"/>
</dbReference>
<evidence type="ECO:0000256" key="1">
    <source>
        <dbReference type="SAM" id="MobiDB-lite"/>
    </source>
</evidence>
<reference evidence="3" key="1">
    <citation type="submission" date="2021-12" db="EMBL/GenBank/DDBJ databases">
        <authorList>
            <person name="King R."/>
        </authorList>
    </citation>
    <scope>NUCLEOTIDE SEQUENCE</scope>
</reference>
<dbReference type="PANTHER" id="PTHR21505:SF15">
    <property type="entry name" value="RE18252P"/>
    <property type="match status" value="1"/>
</dbReference>
<dbReference type="OrthoDB" id="10051975at2759"/>
<feature type="domain" description="MADF" evidence="2">
    <location>
        <begin position="425"/>
        <end position="511"/>
    </location>
</feature>
<proteinExistence type="predicted"/>
<dbReference type="PANTHER" id="PTHR21505">
    <property type="entry name" value="MADF DOMAIN-CONTAINING PROTEIN-RELATED"/>
    <property type="match status" value="1"/>
</dbReference>
<dbReference type="Proteomes" id="UP001153714">
    <property type="component" value="Chromosome 21"/>
</dbReference>
<gene>
    <name evidence="3" type="ORF">DIATSA_LOCUS7953</name>
</gene>
<evidence type="ECO:0000259" key="2">
    <source>
        <dbReference type="PROSITE" id="PS51029"/>
    </source>
</evidence>
<evidence type="ECO:0000313" key="4">
    <source>
        <dbReference type="Proteomes" id="UP001153714"/>
    </source>
</evidence>
<name>A0A9N9WDF6_9NEOP</name>
<dbReference type="SMART" id="SM00595">
    <property type="entry name" value="MADF"/>
    <property type="match status" value="1"/>
</dbReference>
<dbReference type="InterPro" id="IPR006578">
    <property type="entry name" value="MADF-dom"/>
</dbReference>
<protein>
    <recommendedName>
        <fullName evidence="2">MADF domain-containing protein</fullName>
    </recommendedName>
</protein>
<sequence>MADLEVWGWLPCLLDREFEFIMADLEVWGWIPCLLDREFEFIIADLEVWGWIHCLLDREFDFIGFDLAGITMSLTEDEATKVIEDDIRDPAEATMSATANTATDYIEQELLRDIFGLSPVEPYEDSGSEYVPEQGSRSSSRSLRDILGDSSGSEGNDEGHSSVSTSKDTRKRIRKENLWKKNVRKNKRARVTDSCKRCDNFKVKIDACDTNEISKKNELTIAKELHLRKAESAMTNLKLDMQNAKQDNDTTVIIFDLMKTLPAPVISTGICYYKRQLWTYCLGIHNAGTDEMFMYVWDESTASRGPQEIVENIDHKFTVSGHSFSSCDRAFGLVEKQKKYFPNIYVPEHWNNVILAARKKKPFQIVEMKRDAFISTKALETNITNRKIGVDGTCVDVRIDRLVVARAPSNKNMSVYTWSNENVYKLIEMFQAGELLWNTISEDYKDRNKKHDAWMEIASEFNVDKKVIEKKIRSLVGQFNRESKSKSGAGGDESIKWFAYKKLMFLKGKNIPSSTVDGGLQVSFILTSFNSI</sequence>
<keyword evidence="4" id="KW-1185">Reference proteome</keyword>
<dbReference type="Pfam" id="PF10545">
    <property type="entry name" value="MADF_DNA_bdg"/>
    <property type="match status" value="1"/>
</dbReference>
<reference evidence="3" key="2">
    <citation type="submission" date="2022-10" db="EMBL/GenBank/DDBJ databases">
        <authorList>
            <consortium name="ENA_rothamsted_submissions"/>
            <consortium name="culmorum"/>
            <person name="King R."/>
        </authorList>
    </citation>
    <scope>NUCLEOTIDE SEQUENCE</scope>
</reference>
<organism evidence="3 4">
    <name type="scientific">Diatraea saccharalis</name>
    <name type="common">sugarcane borer</name>
    <dbReference type="NCBI Taxonomy" id="40085"/>
    <lineage>
        <taxon>Eukaryota</taxon>
        <taxon>Metazoa</taxon>
        <taxon>Ecdysozoa</taxon>
        <taxon>Arthropoda</taxon>
        <taxon>Hexapoda</taxon>
        <taxon>Insecta</taxon>
        <taxon>Pterygota</taxon>
        <taxon>Neoptera</taxon>
        <taxon>Endopterygota</taxon>
        <taxon>Lepidoptera</taxon>
        <taxon>Glossata</taxon>
        <taxon>Ditrysia</taxon>
        <taxon>Pyraloidea</taxon>
        <taxon>Crambidae</taxon>
        <taxon>Crambinae</taxon>
        <taxon>Diatraea</taxon>
    </lineage>
</organism>
<dbReference type="AlphaFoldDB" id="A0A9N9WDF6"/>
<dbReference type="PROSITE" id="PS51029">
    <property type="entry name" value="MADF"/>
    <property type="match status" value="1"/>
</dbReference>
<feature type="region of interest" description="Disordered" evidence="1">
    <location>
        <begin position="124"/>
        <end position="179"/>
    </location>
</feature>
<accession>A0A9N9WDF6</accession>
<evidence type="ECO:0000313" key="3">
    <source>
        <dbReference type="EMBL" id="CAG9790284.1"/>
    </source>
</evidence>